<keyword evidence="8 9" id="KW-0472">Membrane</keyword>
<keyword evidence="7 9" id="KW-1133">Transmembrane helix</keyword>
<dbReference type="GO" id="GO:0005886">
    <property type="term" value="C:plasma membrane"/>
    <property type="evidence" value="ECO:0007669"/>
    <property type="project" value="UniProtKB-SubCell"/>
</dbReference>
<comment type="similarity">
    <text evidence="3">Belongs to the bacterial sugar transferase family.</text>
</comment>
<dbReference type="EMBL" id="SJPS01000002">
    <property type="protein sequence ID" value="TWU28099.1"/>
    <property type="molecule type" value="Genomic_DNA"/>
</dbReference>
<evidence type="ECO:0000256" key="8">
    <source>
        <dbReference type="ARBA" id="ARBA00023136"/>
    </source>
</evidence>
<feature type="transmembrane region" description="Helical" evidence="9">
    <location>
        <begin position="350"/>
        <end position="371"/>
    </location>
</feature>
<evidence type="ECO:0000256" key="3">
    <source>
        <dbReference type="ARBA" id="ARBA00006464"/>
    </source>
</evidence>
<dbReference type="PANTHER" id="PTHR30576">
    <property type="entry name" value="COLANIC BIOSYNTHESIS UDP-GLUCOSE LIPID CARRIER TRANSFERASE"/>
    <property type="match status" value="1"/>
</dbReference>
<dbReference type="EC" id="2.7.8.31" evidence="11"/>
<dbReference type="NCBIfam" id="TIGR03025">
    <property type="entry name" value="EPS_sugtrans"/>
    <property type="match status" value="1"/>
</dbReference>
<dbReference type="Proteomes" id="UP000318437">
    <property type="component" value="Unassembled WGS sequence"/>
</dbReference>
<keyword evidence="5 11" id="KW-0808">Transferase</keyword>
<dbReference type="AlphaFoldDB" id="A0A5C6CZK5"/>
<dbReference type="GO" id="GO:0089702">
    <property type="term" value="F:undecaprenyl-phosphate glucose phosphotransferase activity"/>
    <property type="evidence" value="ECO:0007669"/>
    <property type="project" value="UniProtKB-EC"/>
</dbReference>
<sequence length="542" mass="61081">MDESLTAGMSVGFKDRENSLNSTSVSVSPQDTLTIEQEYPQIQGTHRSHASMPRHRASIKTNVRSHVARAHGDASYVRQLLLTTLPLVVADLAVLFIVPILVSLTGYSWLNPDDPTSTAMTWFIPASIAYVLLNATQGLYPGVCLGLVDEIRRLFLSIGMVTLVLAATLRIGSPIFAHRLVFLLAVSSLMIVLAPIVRSYVRRKLGAMNWWGFPTLVCGNDATVFGVREWIEANRRLGLRTVGVIADPSAIEINGDAPWFIGEWDDARHVAEEQDVYWAVVVETDRDQQSASSLVENYLGNIPHAFVVSDLTGIPTHWSRHQMDEGLAGFMIEQHLLLPIPKLVKRGMDITICMISLILLLPLFVSLAIAIKLTSKGPVFYGHERVGKGDTRFKAWKFRTMINGAEQLIEEYLQKHPQLREEWEREHKLRNDPRVTGLGKFMRKWSIDELPQLWNVLAGEMSIVGPRPIVPNEIETYGIHYEAFCTVLPGITGLWQVCGRNDTTFDERIQLGMFYIHHWSLWLDFYLMFRTVGTVLFTKGAY</sequence>
<protein>
    <submittedName>
        <fullName evidence="11">UDP-glucose:undecaprenyl-phosphate glucose-1-phosphate transferase</fullName>
        <ecNumber evidence="11">2.7.8.31</ecNumber>
    </submittedName>
</protein>
<dbReference type="InterPro" id="IPR017472">
    <property type="entry name" value="Undecaprenyl-P_galact_Ptfrase"/>
</dbReference>
<evidence type="ECO:0000313" key="12">
    <source>
        <dbReference type="Proteomes" id="UP000318437"/>
    </source>
</evidence>
<feature type="transmembrane region" description="Helical" evidence="9">
    <location>
        <begin position="154"/>
        <end position="173"/>
    </location>
</feature>
<accession>A0A5C6CZK5</accession>
<evidence type="ECO:0000256" key="6">
    <source>
        <dbReference type="ARBA" id="ARBA00022692"/>
    </source>
</evidence>
<gene>
    <name evidence="11" type="primary">wcaJ_1</name>
    <name evidence="11" type="ORF">Pla144_13860</name>
</gene>
<evidence type="ECO:0000256" key="1">
    <source>
        <dbReference type="ARBA" id="ARBA00004141"/>
    </source>
</evidence>
<feature type="transmembrane region" description="Helical" evidence="9">
    <location>
        <begin position="122"/>
        <end position="147"/>
    </location>
</feature>
<evidence type="ECO:0000259" key="10">
    <source>
        <dbReference type="Pfam" id="PF02397"/>
    </source>
</evidence>
<evidence type="ECO:0000256" key="7">
    <source>
        <dbReference type="ARBA" id="ARBA00022989"/>
    </source>
</evidence>
<feature type="transmembrane region" description="Helical" evidence="9">
    <location>
        <begin position="80"/>
        <end position="102"/>
    </location>
</feature>
<keyword evidence="6 9" id="KW-0812">Transmembrane</keyword>
<dbReference type="Pfam" id="PF02397">
    <property type="entry name" value="Bac_transf"/>
    <property type="match status" value="1"/>
</dbReference>
<comment type="subcellular location">
    <subcellularLocation>
        <location evidence="2">Cell membrane</location>
    </subcellularLocation>
    <subcellularLocation>
        <location evidence="1">Membrane</location>
        <topology evidence="1">Multi-pass membrane protein</topology>
    </subcellularLocation>
</comment>
<organism evidence="11 12">
    <name type="scientific">Bythopirellula polymerisocia</name>
    <dbReference type="NCBI Taxonomy" id="2528003"/>
    <lineage>
        <taxon>Bacteria</taxon>
        <taxon>Pseudomonadati</taxon>
        <taxon>Planctomycetota</taxon>
        <taxon>Planctomycetia</taxon>
        <taxon>Pirellulales</taxon>
        <taxon>Lacipirellulaceae</taxon>
        <taxon>Bythopirellula</taxon>
    </lineage>
</organism>
<keyword evidence="4" id="KW-1003">Cell membrane</keyword>
<dbReference type="NCBIfam" id="TIGR03022">
    <property type="entry name" value="WbaP_sugtrans"/>
    <property type="match status" value="1"/>
</dbReference>
<dbReference type="InterPro" id="IPR017475">
    <property type="entry name" value="EPS_sugar_tfrase"/>
</dbReference>
<evidence type="ECO:0000256" key="2">
    <source>
        <dbReference type="ARBA" id="ARBA00004236"/>
    </source>
</evidence>
<name>A0A5C6CZK5_9BACT</name>
<dbReference type="PANTHER" id="PTHR30576:SF4">
    <property type="entry name" value="UNDECAPRENYL-PHOSPHATE GALACTOSE PHOSPHOTRANSFERASE"/>
    <property type="match status" value="1"/>
</dbReference>
<comment type="caution">
    <text evidence="11">The sequence shown here is derived from an EMBL/GenBank/DDBJ whole genome shotgun (WGS) entry which is preliminary data.</text>
</comment>
<feature type="domain" description="Bacterial sugar transferase" evidence="10">
    <location>
        <begin position="345"/>
        <end position="536"/>
    </location>
</feature>
<keyword evidence="12" id="KW-1185">Reference proteome</keyword>
<dbReference type="GO" id="GO:0000271">
    <property type="term" value="P:polysaccharide biosynthetic process"/>
    <property type="evidence" value="ECO:0007669"/>
    <property type="project" value="InterPro"/>
</dbReference>
<feature type="transmembrane region" description="Helical" evidence="9">
    <location>
        <begin position="179"/>
        <end position="201"/>
    </location>
</feature>
<evidence type="ECO:0000256" key="4">
    <source>
        <dbReference type="ARBA" id="ARBA00022475"/>
    </source>
</evidence>
<evidence type="ECO:0000313" key="11">
    <source>
        <dbReference type="EMBL" id="TWU28099.1"/>
    </source>
</evidence>
<proteinExistence type="inferred from homology"/>
<dbReference type="InterPro" id="IPR003362">
    <property type="entry name" value="Bact_transf"/>
</dbReference>
<evidence type="ECO:0000256" key="5">
    <source>
        <dbReference type="ARBA" id="ARBA00022679"/>
    </source>
</evidence>
<reference evidence="11 12" key="1">
    <citation type="submission" date="2019-02" db="EMBL/GenBank/DDBJ databases">
        <title>Deep-cultivation of Planctomycetes and their phenomic and genomic characterization uncovers novel biology.</title>
        <authorList>
            <person name="Wiegand S."/>
            <person name="Jogler M."/>
            <person name="Boedeker C."/>
            <person name="Pinto D."/>
            <person name="Vollmers J."/>
            <person name="Rivas-Marin E."/>
            <person name="Kohn T."/>
            <person name="Peeters S.H."/>
            <person name="Heuer A."/>
            <person name="Rast P."/>
            <person name="Oberbeckmann S."/>
            <person name="Bunk B."/>
            <person name="Jeske O."/>
            <person name="Meyerdierks A."/>
            <person name="Storesund J.E."/>
            <person name="Kallscheuer N."/>
            <person name="Luecker S."/>
            <person name="Lage O.M."/>
            <person name="Pohl T."/>
            <person name="Merkel B.J."/>
            <person name="Hornburger P."/>
            <person name="Mueller R.-W."/>
            <person name="Bruemmer F."/>
            <person name="Labrenz M."/>
            <person name="Spormann A.M."/>
            <person name="Op Den Camp H."/>
            <person name="Overmann J."/>
            <person name="Amann R."/>
            <person name="Jetten M.S.M."/>
            <person name="Mascher T."/>
            <person name="Medema M.H."/>
            <person name="Devos D.P."/>
            <person name="Kaster A.-K."/>
            <person name="Ovreas L."/>
            <person name="Rohde M."/>
            <person name="Galperin M.Y."/>
            <person name="Jogler C."/>
        </authorList>
    </citation>
    <scope>NUCLEOTIDE SEQUENCE [LARGE SCALE GENOMIC DNA]</scope>
    <source>
        <strain evidence="11 12">Pla144</strain>
    </source>
</reference>
<evidence type="ECO:0000256" key="9">
    <source>
        <dbReference type="SAM" id="Phobius"/>
    </source>
</evidence>